<reference evidence="2 4" key="1">
    <citation type="submission" date="2015-09" db="EMBL/GenBank/DDBJ databases">
        <authorList>
            <consortium name="Pathogen Informatics"/>
        </authorList>
    </citation>
    <scope>NUCLEOTIDE SEQUENCE [LARGE SCALE GENOMIC DNA]</scope>
    <source>
        <strain evidence="2 4">2789STDY5608823</strain>
    </source>
</reference>
<reference evidence="3" key="2">
    <citation type="submission" date="2023-01" db="EMBL/GenBank/DDBJ databases">
        <title>Human gut microbiome strain richness.</title>
        <authorList>
            <person name="Chen-Liaw A."/>
        </authorList>
    </citation>
    <scope>NUCLEOTIDE SEQUENCE</scope>
    <source>
        <strain evidence="3">D54st1_D6_D54t1_190329</strain>
    </source>
</reference>
<dbReference type="Proteomes" id="UP001212741">
    <property type="component" value="Unassembled WGS sequence"/>
</dbReference>
<evidence type="ECO:0000256" key="1">
    <source>
        <dbReference type="SAM" id="SignalP"/>
    </source>
</evidence>
<feature type="signal peptide" evidence="1">
    <location>
        <begin position="1"/>
        <end position="21"/>
    </location>
</feature>
<dbReference type="AlphaFoldDB" id="A0A173XLU8"/>
<dbReference type="EMBL" id="CYYP01000002">
    <property type="protein sequence ID" value="CUN51926.1"/>
    <property type="molecule type" value="Genomic_DNA"/>
</dbReference>
<name>A0A173XLU8_9ACTN</name>
<keyword evidence="1" id="KW-0732">Signal</keyword>
<evidence type="ECO:0000313" key="4">
    <source>
        <dbReference type="Proteomes" id="UP000095468"/>
    </source>
</evidence>
<gene>
    <name evidence="2" type="ORF">ERS852381_00322</name>
    <name evidence="3" type="ORF">PMW86_03070</name>
</gene>
<evidence type="ECO:0008006" key="5">
    <source>
        <dbReference type="Google" id="ProtNLM"/>
    </source>
</evidence>
<dbReference type="PROSITE" id="PS51257">
    <property type="entry name" value="PROKAR_LIPOPROTEIN"/>
    <property type="match status" value="1"/>
</dbReference>
<proteinExistence type="predicted"/>
<evidence type="ECO:0000313" key="3">
    <source>
        <dbReference type="EMBL" id="MDB1838574.1"/>
    </source>
</evidence>
<feature type="chain" id="PRO_5039440310" description="DUF5105 domain-containing protein" evidence="1">
    <location>
        <begin position="22"/>
        <end position="185"/>
    </location>
</feature>
<sequence length="185" mass="20216">MKKKLLLAPLMAVLVACVVLLSGCGGPSVEELITEDLTTQFDEVKNGGDDFLSGLEEASGDEFEQLGIDPKEYAKTYLEGFDYKIGDVTVDEDKGVATAEVSITCKSMNKIVEDFSTQYQEKVAALDTVPSDDELYKMAGQVMVDVTKATEPRKTTVIFKYTCNDDGEWSADDSVNSEMMDAMLS</sequence>
<evidence type="ECO:0000313" key="2">
    <source>
        <dbReference type="EMBL" id="CUN51926.1"/>
    </source>
</evidence>
<protein>
    <recommendedName>
        <fullName evidence="5">DUF5105 domain-containing protein</fullName>
    </recommendedName>
</protein>
<organism evidence="2 4">
    <name type="scientific">Collinsella aerofaciens</name>
    <dbReference type="NCBI Taxonomy" id="74426"/>
    <lineage>
        <taxon>Bacteria</taxon>
        <taxon>Bacillati</taxon>
        <taxon>Actinomycetota</taxon>
        <taxon>Coriobacteriia</taxon>
        <taxon>Coriobacteriales</taxon>
        <taxon>Coriobacteriaceae</taxon>
        <taxon>Collinsella</taxon>
    </lineage>
</organism>
<accession>A0A173XLU8</accession>
<dbReference type="RefSeq" id="WP_022093779.1">
    <property type="nucleotide sequence ID" value="NZ_CYYP01000002.1"/>
</dbReference>
<dbReference type="EMBL" id="JAQLEC010000007">
    <property type="protein sequence ID" value="MDB1838574.1"/>
    <property type="molecule type" value="Genomic_DNA"/>
</dbReference>
<dbReference type="Proteomes" id="UP000095468">
    <property type="component" value="Unassembled WGS sequence"/>
</dbReference>